<feature type="transmembrane region" description="Helical" evidence="8">
    <location>
        <begin position="616"/>
        <end position="635"/>
    </location>
</feature>
<evidence type="ECO:0000256" key="1">
    <source>
        <dbReference type="ARBA" id="ARBA00004651"/>
    </source>
</evidence>
<keyword evidence="2" id="KW-1003">Cell membrane</keyword>
<feature type="transmembrane region" description="Helical" evidence="8">
    <location>
        <begin position="219"/>
        <end position="239"/>
    </location>
</feature>
<feature type="transmembrane region" description="Helical" evidence="8">
    <location>
        <begin position="322"/>
        <end position="340"/>
    </location>
</feature>
<dbReference type="EMBL" id="RSAS01000290">
    <property type="protein sequence ID" value="RRR74184.1"/>
    <property type="molecule type" value="Genomic_DNA"/>
</dbReference>
<dbReference type="InterPro" id="IPR050297">
    <property type="entry name" value="LipidA_mod_glycosyltrf_83"/>
</dbReference>
<dbReference type="GO" id="GO:0005886">
    <property type="term" value="C:plasma membrane"/>
    <property type="evidence" value="ECO:0007669"/>
    <property type="project" value="UniProtKB-SubCell"/>
</dbReference>
<evidence type="ECO:0000256" key="3">
    <source>
        <dbReference type="ARBA" id="ARBA00022676"/>
    </source>
</evidence>
<feature type="transmembrane region" description="Helical" evidence="8">
    <location>
        <begin position="557"/>
        <end position="573"/>
    </location>
</feature>
<dbReference type="GO" id="GO:0009103">
    <property type="term" value="P:lipopolysaccharide biosynthetic process"/>
    <property type="evidence" value="ECO:0007669"/>
    <property type="project" value="UniProtKB-ARBA"/>
</dbReference>
<evidence type="ECO:0000256" key="8">
    <source>
        <dbReference type="SAM" id="Phobius"/>
    </source>
</evidence>
<feature type="transmembrane region" description="Helical" evidence="8">
    <location>
        <begin position="347"/>
        <end position="365"/>
    </location>
</feature>
<proteinExistence type="predicted"/>
<dbReference type="GO" id="GO:0016763">
    <property type="term" value="F:pentosyltransferase activity"/>
    <property type="evidence" value="ECO:0007669"/>
    <property type="project" value="TreeGrafter"/>
</dbReference>
<evidence type="ECO:0000256" key="7">
    <source>
        <dbReference type="ARBA" id="ARBA00023136"/>
    </source>
</evidence>
<gene>
    <name evidence="9" type="ORF">EI684_07595</name>
</gene>
<dbReference type="AlphaFoldDB" id="A0A426U332"/>
<comment type="caution">
    <text evidence="9">The sequence shown here is derived from an EMBL/GenBank/DDBJ whole genome shotgun (WGS) entry which is preliminary data.</text>
</comment>
<dbReference type="PANTHER" id="PTHR33908:SF11">
    <property type="entry name" value="MEMBRANE PROTEIN"/>
    <property type="match status" value="1"/>
</dbReference>
<keyword evidence="5 8" id="KW-0812">Transmembrane</keyword>
<keyword evidence="6 8" id="KW-1133">Transmembrane helix</keyword>
<accession>A0A426U332</accession>
<evidence type="ECO:0000256" key="2">
    <source>
        <dbReference type="ARBA" id="ARBA00022475"/>
    </source>
</evidence>
<evidence type="ECO:0000256" key="5">
    <source>
        <dbReference type="ARBA" id="ARBA00022692"/>
    </source>
</evidence>
<feature type="transmembrane region" description="Helical" evidence="8">
    <location>
        <begin position="245"/>
        <end position="265"/>
    </location>
</feature>
<keyword evidence="3" id="KW-0328">Glycosyltransferase</keyword>
<feature type="transmembrane region" description="Helical" evidence="8">
    <location>
        <begin position="371"/>
        <end position="389"/>
    </location>
</feature>
<evidence type="ECO:0000256" key="6">
    <source>
        <dbReference type="ARBA" id="ARBA00022989"/>
    </source>
</evidence>
<evidence type="ECO:0000313" key="9">
    <source>
        <dbReference type="EMBL" id="RRR74184.1"/>
    </source>
</evidence>
<feature type="transmembrane region" description="Helical" evidence="8">
    <location>
        <begin position="585"/>
        <end position="604"/>
    </location>
</feature>
<dbReference type="Proteomes" id="UP000280307">
    <property type="component" value="Unassembled WGS sequence"/>
</dbReference>
<feature type="transmembrane region" description="Helical" evidence="8">
    <location>
        <begin position="272"/>
        <end position="291"/>
    </location>
</feature>
<protein>
    <recommendedName>
        <fullName evidence="11">Glycosyltransferase RgtA/B/C/D-like domain-containing protein</fullName>
    </recommendedName>
</protein>
<feature type="transmembrane region" description="Helical" evidence="8">
    <location>
        <begin position="432"/>
        <end position="456"/>
    </location>
</feature>
<organism evidence="9 10">
    <name type="scientific">Candidatus Viridilinea halotolerans</name>
    <dbReference type="NCBI Taxonomy" id="2491704"/>
    <lineage>
        <taxon>Bacteria</taxon>
        <taxon>Bacillati</taxon>
        <taxon>Chloroflexota</taxon>
        <taxon>Chloroflexia</taxon>
        <taxon>Chloroflexales</taxon>
        <taxon>Chloroflexineae</taxon>
        <taxon>Oscillochloridaceae</taxon>
        <taxon>Candidatus Viridilinea</taxon>
    </lineage>
</organism>
<feature type="transmembrane region" description="Helical" evidence="8">
    <location>
        <begin position="525"/>
        <end position="545"/>
    </location>
</feature>
<name>A0A426U332_9CHLR</name>
<evidence type="ECO:0008006" key="11">
    <source>
        <dbReference type="Google" id="ProtNLM"/>
    </source>
</evidence>
<evidence type="ECO:0000256" key="4">
    <source>
        <dbReference type="ARBA" id="ARBA00022679"/>
    </source>
</evidence>
<reference evidence="9 10" key="1">
    <citation type="submission" date="2018-12" db="EMBL/GenBank/DDBJ databases">
        <title>Genome Sequence of Candidatus Viridilinea halotolerans isolated from saline sulfide-rich spring.</title>
        <authorList>
            <person name="Grouzdev D.S."/>
            <person name="Burganskaya E.I."/>
            <person name="Krutkina M.S."/>
            <person name="Sukhacheva M.V."/>
            <person name="Gorlenko V.M."/>
        </authorList>
    </citation>
    <scope>NUCLEOTIDE SEQUENCE [LARGE SCALE GENOMIC DNA]</scope>
    <source>
        <strain evidence="9">Chok-6</strain>
    </source>
</reference>
<feature type="transmembrane region" description="Helical" evidence="8">
    <location>
        <begin position="32"/>
        <end position="51"/>
    </location>
</feature>
<feature type="transmembrane region" description="Helical" evidence="8">
    <location>
        <begin position="401"/>
        <end position="426"/>
    </location>
</feature>
<evidence type="ECO:0000313" key="10">
    <source>
        <dbReference type="Proteomes" id="UP000280307"/>
    </source>
</evidence>
<dbReference type="PANTHER" id="PTHR33908">
    <property type="entry name" value="MANNOSYLTRANSFERASE YKCB-RELATED"/>
    <property type="match status" value="1"/>
</dbReference>
<keyword evidence="7 8" id="KW-0472">Membrane</keyword>
<keyword evidence="4" id="KW-0808">Transferase</keyword>
<comment type="subcellular location">
    <subcellularLocation>
        <location evidence="1">Cell membrane</location>
        <topology evidence="1">Multi-pass membrane protein</topology>
    </subcellularLocation>
</comment>
<sequence>MLYSGVMMPATSSAALHAVGAKRKPYTRPLGWGDALVLGLLLTFWLAVMMLSQRTPVVYALDLTEPTLDERFYYIGLHTLEQNEQFVYRWTSDQFTLQLPAGYHMASRYVVTLRAQAGLPAAHPLLFLSNERPLATTVPGGAFRRYQVLLPPAPPRDSELRFGLQTTPRSQAGDERPLGVVVTDVALRGLPERDGAMSFGLPMAFALLWGLARWRGASLLETSVHSGILALALLGLFLYRQPAPLPYPAMAGLSLVAAGVAILSVRETWVRVALGMLATIVSFSGMLWSNWLSDDVFISFRYAQNLVAGNGLVYNPGEYVEGYTNFLYTMLAALLLSVGADPVAWTYRSGVGFALGLLLLTYLLAKRLIGPRWAFVAALLVATSQSLLLHTARGGGLETGLFALLLLLAVAIYVAWLEGGCGFGALGSSLGVVLALATLTRPEGLLLLGITGLHYLIYDMDGDVLRQPWAWMQRKLGALIFVLPYLLLIVPFFLWRYNYYGDLLPNTFYAKTGGGLRAVPRGLAYSWQFAQTMGGPLLLLALLGWLEVGWRSLLRGWRGYFLLLVLIYTAYIITVGGDHFRGERFFVPLVAPLAMLFADGLAQVTRRALRRPTLRWATQILLVIFLTSYSAYALTRTHPIDYIMRGMDESVWIWRELGWWMADHTTPDESIAVLGAGAIAYYGQRTTIDMHGLTDYHIARIEVPEMGSGTAGHEKADPLYVINVRQPTYIPAMWDGYFPDRALLEAHYELITIRTRLGRDVALWRRIPTE</sequence>
<feature type="transmembrane region" description="Helical" evidence="8">
    <location>
        <begin position="476"/>
        <end position="495"/>
    </location>
</feature>